<keyword evidence="3" id="KW-1185">Reference proteome</keyword>
<comment type="caution">
    <text evidence="2">The sequence shown here is derived from an EMBL/GenBank/DDBJ whole genome shotgun (WGS) entry which is preliminary data.</text>
</comment>
<evidence type="ECO:0000313" key="3">
    <source>
        <dbReference type="Proteomes" id="UP000623440"/>
    </source>
</evidence>
<proteinExistence type="predicted"/>
<protein>
    <submittedName>
        <fullName evidence="2">Uncharacterized protein</fullName>
    </submittedName>
</protein>
<reference evidence="2 3" key="1">
    <citation type="journal article" date="2020" name="ISME J.">
        <title>Comparative genomics reveals insights into cyanobacterial evolution and habitat adaptation.</title>
        <authorList>
            <person name="Chen M.Y."/>
            <person name="Teng W.K."/>
            <person name="Zhao L."/>
            <person name="Hu C.X."/>
            <person name="Zhou Y.K."/>
            <person name="Han B.P."/>
            <person name="Song L.R."/>
            <person name="Shu W.S."/>
        </authorList>
    </citation>
    <scope>NUCLEOTIDE SEQUENCE [LARGE SCALE GENOMIC DNA]</scope>
    <source>
        <strain evidence="2 3">FACHB-838</strain>
    </source>
</reference>
<sequence>MNSNRYRFQSTNSTPTDNSSLGSISLFEVAQTDNNPLTVNQKVFPKCDRS</sequence>
<dbReference type="EMBL" id="JACJSI010000061">
    <property type="protein sequence ID" value="MBD2532524.1"/>
    <property type="molecule type" value="Genomic_DNA"/>
</dbReference>
<organism evidence="2 3">
    <name type="scientific">Nostoc flagelliforme FACHB-838</name>
    <dbReference type="NCBI Taxonomy" id="2692904"/>
    <lineage>
        <taxon>Bacteria</taxon>
        <taxon>Bacillati</taxon>
        <taxon>Cyanobacteriota</taxon>
        <taxon>Cyanophyceae</taxon>
        <taxon>Nostocales</taxon>
        <taxon>Nostocaceae</taxon>
        <taxon>Nostoc</taxon>
    </lineage>
</organism>
<name>A0ABR8DSU3_9NOSO</name>
<accession>A0ABR8DSU3</accession>
<gene>
    <name evidence="2" type="ORF">H6G97_24250</name>
</gene>
<dbReference type="Proteomes" id="UP000623440">
    <property type="component" value="Unassembled WGS sequence"/>
</dbReference>
<evidence type="ECO:0000313" key="2">
    <source>
        <dbReference type="EMBL" id="MBD2532524.1"/>
    </source>
</evidence>
<evidence type="ECO:0000256" key="1">
    <source>
        <dbReference type="SAM" id="MobiDB-lite"/>
    </source>
</evidence>
<feature type="region of interest" description="Disordered" evidence="1">
    <location>
        <begin position="1"/>
        <end position="21"/>
    </location>
</feature>